<gene>
    <name evidence="1" type="ORF">DX873_17555</name>
</gene>
<organism evidence="1 2">
    <name type="scientific">Flagellimonas nanhaiensis</name>
    <dbReference type="NCBI Taxonomy" id="2292706"/>
    <lineage>
        <taxon>Bacteria</taxon>
        <taxon>Pseudomonadati</taxon>
        <taxon>Bacteroidota</taxon>
        <taxon>Flavobacteriia</taxon>
        <taxon>Flavobacteriales</taxon>
        <taxon>Flavobacteriaceae</taxon>
        <taxon>Flagellimonas</taxon>
    </lineage>
</organism>
<dbReference type="Gene3D" id="3.15.30.10">
    <property type="entry name" value="putative capsid protein of prophage domain like"/>
    <property type="match status" value="1"/>
</dbReference>
<comment type="caution">
    <text evidence="1">The sequence shown here is derived from an EMBL/GenBank/DDBJ whole genome shotgun (WGS) entry which is preliminary data.</text>
</comment>
<name>A0A371JL77_9FLAO</name>
<dbReference type="EMBL" id="QTJX01000007">
    <property type="protein sequence ID" value="RDY57707.1"/>
    <property type="molecule type" value="Genomic_DNA"/>
</dbReference>
<dbReference type="Gene3D" id="3.30.1930.10">
    <property type="entry name" value="capsid protein of prophage domain"/>
    <property type="match status" value="1"/>
</dbReference>
<sequence length="357" mass="40581">MITLNQHKSNVYSRIMRTFSDDSAPVSAFSSWFPSFTTLDRLVSIQVRRNRQLIAVDVRKNTGGNINKFSNYTEKMYEPPAYIEKFDFSTVQYHDVTFGNNNNPNVSQAHRMIAEATDNLLTLKHKVQRAIEKQRSQVLQTGVVTLKNGDNIDFKRKAASLVAKTGTEVWSNAAGKPLDDIATGIKFIRQEGKSASRSYDLIMGEAAFASFMANVQVKEAAEFRRINILEIGTTKFDNTTGLNYHGRISTKNGNVDLWTYDDFYEDPADTYNEYVDPKNVILLPRDFVGNTSYAGMPQIMRDKSNAEFPQYIQQQEAEFFMNNWIDANVKAHWFEIASSPLAVPTSIDRVWTAQVEE</sequence>
<keyword evidence="2" id="KW-1185">Reference proteome</keyword>
<dbReference type="OrthoDB" id="1491968at2"/>
<protein>
    <recommendedName>
        <fullName evidence="3">Major capsid protein</fullName>
    </recommendedName>
</protein>
<dbReference type="AlphaFoldDB" id="A0A371JL77"/>
<dbReference type="Pfam" id="PF03864">
    <property type="entry name" value="Phage_cap_E"/>
    <property type="match status" value="1"/>
</dbReference>
<evidence type="ECO:0008006" key="3">
    <source>
        <dbReference type="Google" id="ProtNLM"/>
    </source>
</evidence>
<evidence type="ECO:0000313" key="1">
    <source>
        <dbReference type="EMBL" id="RDY57707.1"/>
    </source>
</evidence>
<evidence type="ECO:0000313" key="2">
    <source>
        <dbReference type="Proteomes" id="UP000261828"/>
    </source>
</evidence>
<proteinExistence type="predicted"/>
<dbReference type="RefSeq" id="WP_116185806.1">
    <property type="nucleotide sequence ID" value="NZ_QTJX01000007.1"/>
</dbReference>
<dbReference type="Proteomes" id="UP000261828">
    <property type="component" value="Unassembled WGS sequence"/>
</dbReference>
<reference evidence="1 2" key="1">
    <citation type="submission" date="2018-08" db="EMBL/GenBank/DDBJ databases">
        <title>Muricauda nanhaiensis sp. nov., isolated from seawater of the South China Sea.</title>
        <authorList>
            <person name="Dang Y."/>
        </authorList>
    </citation>
    <scope>NUCLEOTIDE SEQUENCE [LARGE SCALE GENOMIC DNA]</scope>
    <source>
        <strain evidence="1 2">SM1704</strain>
    </source>
</reference>
<accession>A0A371JL77</accession>
<dbReference type="InterPro" id="IPR005564">
    <property type="entry name" value="Major_capsid_GpE"/>
</dbReference>